<organism evidence="1 2">
    <name type="scientific">Campylobacter phage F379</name>
    <dbReference type="NCBI Taxonomy" id="2776767"/>
    <lineage>
        <taxon>Viruses</taxon>
        <taxon>Duplodnaviria</taxon>
        <taxon>Heunggongvirae</taxon>
        <taxon>Uroviricota</taxon>
        <taxon>Caudoviricetes</taxon>
        <taxon>Connertonviridae</taxon>
        <taxon>Firehammervirus</taxon>
        <taxon>Firehammervirus F379</taxon>
    </lineage>
</organism>
<gene>
    <name evidence="1" type="ORF">F379_080</name>
</gene>
<dbReference type="Proteomes" id="UP000593835">
    <property type="component" value="Segment"/>
</dbReference>
<evidence type="ECO:0000313" key="1">
    <source>
        <dbReference type="EMBL" id="QOI69366.1"/>
    </source>
</evidence>
<protein>
    <submittedName>
        <fullName evidence="1">Uncharacterized protein</fullName>
    </submittedName>
</protein>
<name>A0A7L8ZKI8_9CAUD</name>
<reference evidence="1 2" key="1">
    <citation type="submission" date="2020-08" db="EMBL/GenBank/DDBJ databases">
        <authorList>
            <person name="Sorensen M.C.H."/>
        </authorList>
    </citation>
    <scope>NUCLEOTIDE SEQUENCE [LARGE SCALE GENOMIC DNA]</scope>
</reference>
<dbReference type="EMBL" id="MT932329">
    <property type="protein sequence ID" value="QOI69366.1"/>
    <property type="molecule type" value="Genomic_DNA"/>
</dbReference>
<keyword evidence="2" id="KW-1185">Reference proteome</keyword>
<evidence type="ECO:0000313" key="2">
    <source>
        <dbReference type="Proteomes" id="UP000593835"/>
    </source>
</evidence>
<sequence length="265" mass="30506">MKFKDFLFNSVNSDTLNENVQNYIAQKIPGLGGKQLKSLIQALHDRVDLQNADIKLLTAAEVNNLKKNTSSEFDYLFVYPDEKSSIYHDIGYVFIHGDLGYILSTMYRKKTLTATLKTCIADFNDQSATSRVFCFAIDSESRRNMRDKQTHRRNSKSSELERVKDSGSSWVELDKSGYNIDDASKKFNDRLRVRLSKMGLSKYENVIRNQFEAALEDIFNSDIIDSSGIDKLYTMVKLLKDAKTQLTYYNDGPKNFLEIMRKFKA</sequence>
<proteinExistence type="predicted"/>
<accession>A0A7L8ZKI8</accession>